<evidence type="ECO:0000259" key="1">
    <source>
        <dbReference type="Pfam" id="PF14341"/>
    </source>
</evidence>
<sequence>MMGKQLKHSLKPQQGMALVISLLLLVAITLLAVSTMRSTTMQERMASNLNDRELAKQVVESTIREAATLFPPPPGSAWYTATLPAPTAGTPDAWQTPAAWANARAVPVVIGGQNFTGQFLVENMGFWVNPRTPNCKVKDDPLCESQTYRITARTTPTAGRASVILQAIWRM</sequence>
<gene>
    <name evidence="2" type="ORF">EOE67_00795</name>
</gene>
<dbReference type="Pfam" id="PF14341">
    <property type="entry name" value="PilX_N"/>
    <property type="match status" value="1"/>
</dbReference>
<proteinExistence type="predicted"/>
<dbReference type="OrthoDB" id="5801860at2"/>
<evidence type="ECO:0000313" key="3">
    <source>
        <dbReference type="Proteomes" id="UP000283077"/>
    </source>
</evidence>
<evidence type="ECO:0000313" key="2">
    <source>
        <dbReference type="EMBL" id="RVU41769.1"/>
    </source>
</evidence>
<reference evidence="2 3" key="1">
    <citation type="submission" date="2019-01" db="EMBL/GenBank/DDBJ databases">
        <authorList>
            <person name="Chen W.-M."/>
        </authorList>
    </citation>
    <scope>NUCLEOTIDE SEQUENCE [LARGE SCALE GENOMIC DNA]</scope>
    <source>
        <strain evidence="2 3">KYPC3</strain>
    </source>
</reference>
<name>A0A437R4R6_9GAMM</name>
<protein>
    <recommendedName>
        <fullName evidence="1">Type 4 fimbrial biogenesis protein PilX N-terminal domain-containing protein</fullName>
    </recommendedName>
</protein>
<organism evidence="2 3">
    <name type="scientific">Rheinheimera riviphila</name>
    <dbReference type="NCBI Taxonomy" id="1834037"/>
    <lineage>
        <taxon>Bacteria</taxon>
        <taxon>Pseudomonadati</taxon>
        <taxon>Pseudomonadota</taxon>
        <taxon>Gammaproteobacteria</taxon>
        <taxon>Chromatiales</taxon>
        <taxon>Chromatiaceae</taxon>
        <taxon>Rheinheimera</taxon>
    </lineage>
</organism>
<dbReference type="EMBL" id="SACS01000001">
    <property type="protein sequence ID" value="RVU41769.1"/>
    <property type="molecule type" value="Genomic_DNA"/>
</dbReference>
<dbReference type="InterPro" id="IPR025746">
    <property type="entry name" value="PilX_N_dom"/>
</dbReference>
<dbReference type="Proteomes" id="UP000283077">
    <property type="component" value="Unassembled WGS sequence"/>
</dbReference>
<accession>A0A437R4R6</accession>
<keyword evidence="3" id="KW-1185">Reference proteome</keyword>
<comment type="caution">
    <text evidence="2">The sequence shown here is derived from an EMBL/GenBank/DDBJ whole genome shotgun (WGS) entry which is preliminary data.</text>
</comment>
<dbReference type="AlphaFoldDB" id="A0A437R4R6"/>
<feature type="domain" description="Type 4 fimbrial biogenesis protein PilX N-terminal" evidence="1">
    <location>
        <begin position="14"/>
        <end position="62"/>
    </location>
</feature>